<keyword evidence="9" id="KW-0472">Membrane</keyword>
<evidence type="ECO:0000256" key="2">
    <source>
        <dbReference type="ARBA" id="ARBA00022448"/>
    </source>
</evidence>
<keyword evidence="8 11" id="KW-0406">Ion transport</keyword>
<name>A0AAV0UST9_9STRA</name>
<keyword evidence="10 11" id="KW-0407">Ion channel</keyword>
<accession>A0AAV0UST9</accession>
<proteinExistence type="inferred from homology"/>
<evidence type="ECO:0000259" key="12">
    <source>
        <dbReference type="Pfam" id="PF17655"/>
    </source>
</evidence>
<evidence type="ECO:0000256" key="3">
    <source>
        <dbReference type="ARBA" id="ARBA00022538"/>
    </source>
</evidence>
<evidence type="ECO:0000256" key="10">
    <source>
        <dbReference type="ARBA" id="ARBA00023303"/>
    </source>
</evidence>
<dbReference type="AlphaFoldDB" id="A0AAV0UST9"/>
<keyword evidence="3 11" id="KW-0633">Potassium transport</keyword>
<evidence type="ECO:0000256" key="7">
    <source>
        <dbReference type="ARBA" id="ARBA00022989"/>
    </source>
</evidence>
<dbReference type="InterPro" id="IPR013518">
    <property type="entry name" value="K_chnl_inward-rec_Kir_cyto"/>
</dbReference>
<comment type="caution">
    <text evidence="13">The sequence shown here is derived from an EMBL/GenBank/DDBJ whole genome shotgun (WGS) entry which is preliminary data.</text>
</comment>
<dbReference type="GO" id="GO:0034765">
    <property type="term" value="P:regulation of monoatomic ion transmembrane transport"/>
    <property type="evidence" value="ECO:0007669"/>
    <property type="project" value="TreeGrafter"/>
</dbReference>
<sequence>MSVVVLNRSFRRRDTHELRLIRNVWPIINLCNVLTHIIDESSPLYHLSTSDLLSGDLFFVVLFTGQDGIISDTMVARKAYHACDILVDHYFEDNITLTADGLYIDLDAINATYCVSEAGSQSDEVENQEYRSSCSSIELKATEYMSEASKADSPHSRYALM</sequence>
<keyword evidence="6 11" id="KW-0630">Potassium</keyword>
<dbReference type="GO" id="GO:0005886">
    <property type="term" value="C:plasma membrane"/>
    <property type="evidence" value="ECO:0007669"/>
    <property type="project" value="TreeGrafter"/>
</dbReference>
<dbReference type="Proteomes" id="UP001159659">
    <property type="component" value="Unassembled WGS sequence"/>
</dbReference>
<gene>
    <name evidence="13" type="ORF">PFR002_LOCUS8639</name>
</gene>
<keyword evidence="4 11" id="KW-0812">Transmembrane</keyword>
<feature type="domain" description="Inward rectifier potassium channel C-terminal" evidence="12">
    <location>
        <begin position="32"/>
        <end position="126"/>
    </location>
</feature>
<dbReference type="GO" id="GO:0005242">
    <property type="term" value="F:inward rectifier potassium channel activity"/>
    <property type="evidence" value="ECO:0007669"/>
    <property type="project" value="InterPro"/>
</dbReference>
<dbReference type="GO" id="GO:0034702">
    <property type="term" value="C:monoatomic ion channel complex"/>
    <property type="evidence" value="ECO:0007669"/>
    <property type="project" value="UniProtKB-KW"/>
</dbReference>
<evidence type="ECO:0000256" key="5">
    <source>
        <dbReference type="ARBA" id="ARBA00022882"/>
    </source>
</evidence>
<keyword evidence="2 11" id="KW-0813">Transport</keyword>
<dbReference type="GO" id="GO:1990573">
    <property type="term" value="P:potassium ion import across plasma membrane"/>
    <property type="evidence" value="ECO:0007669"/>
    <property type="project" value="TreeGrafter"/>
</dbReference>
<reference evidence="13" key="1">
    <citation type="submission" date="2022-12" db="EMBL/GenBank/DDBJ databases">
        <authorList>
            <person name="Webb A."/>
        </authorList>
    </citation>
    <scope>NUCLEOTIDE SEQUENCE</scope>
    <source>
        <strain evidence="13">Pf2</strain>
    </source>
</reference>
<dbReference type="Gene3D" id="2.60.40.1400">
    <property type="entry name" value="G protein-activated inward rectifier potassium channel 1"/>
    <property type="match status" value="1"/>
</dbReference>
<dbReference type="InterPro" id="IPR014756">
    <property type="entry name" value="Ig_E-set"/>
</dbReference>
<evidence type="ECO:0000256" key="8">
    <source>
        <dbReference type="ARBA" id="ARBA00023065"/>
    </source>
</evidence>
<evidence type="ECO:0000313" key="13">
    <source>
        <dbReference type="EMBL" id="CAI5738336.1"/>
    </source>
</evidence>
<comment type="similarity">
    <text evidence="11">Belongs to the inward rectifier-type potassium channel (TC 1.A.2.1) family.</text>
</comment>
<dbReference type="PANTHER" id="PTHR11767">
    <property type="entry name" value="INWARD RECTIFIER POTASSIUM CHANNEL"/>
    <property type="match status" value="1"/>
</dbReference>
<comment type="subcellular location">
    <subcellularLocation>
        <location evidence="1 11">Membrane</location>
        <topology evidence="1 11">Multi-pass membrane protein</topology>
    </subcellularLocation>
</comment>
<evidence type="ECO:0000256" key="9">
    <source>
        <dbReference type="ARBA" id="ARBA00023136"/>
    </source>
</evidence>
<keyword evidence="7" id="KW-1133">Transmembrane helix</keyword>
<evidence type="ECO:0000313" key="14">
    <source>
        <dbReference type="Proteomes" id="UP001159659"/>
    </source>
</evidence>
<dbReference type="EMBL" id="CANTFK010000986">
    <property type="protein sequence ID" value="CAI5738336.1"/>
    <property type="molecule type" value="Genomic_DNA"/>
</dbReference>
<dbReference type="SUPFAM" id="SSF81296">
    <property type="entry name" value="E set domains"/>
    <property type="match status" value="1"/>
</dbReference>
<evidence type="ECO:0000256" key="6">
    <source>
        <dbReference type="ARBA" id="ARBA00022958"/>
    </source>
</evidence>
<evidence type="ECO:0000256" key="11">
    <source>
        <dbReference type="RuleBase" id="RU003822"/>
    </source>
</evidence>
<dbReference type="Pfam" id="PF17655">
    <property type="entry name" value="IRK_C"/>
    <property type="match status" value="1"/>
</dbReference>
<evidence type="ECO:0000256" key="4">
    <source>
        <dbReference type="ARBA" id="ARBA00022692"/>
    </source>
</evidence>
<dbReference type="InterPro" id="IPR041647">
    <property type="entry name" value="IRK_C"/>
</dbReference>
<organism evidence="13 14">
    <name type="scientific">Peronospora farinosa</name>
    <dbReference type="NCBI Taxonomy" id="134698"/>
    <lineage>
        <taxon>Eukaryota</taxon>
        <taxon>Sar</taxon>
        <taxon>Stramenopiles</taxon>
        <taxon>Oomycota</taxon>
        <taxon>Peronosporomycetes</taxon>
        <taxon>Peronosporales</taxon>
        <taxon>Peronosporaceae</taxon>
        <taxon>Peronospora</taxon>
    </lineage>
</organism>
<evidence type="ECO:0000256" key="1">
    <source>
        <dbReference type="ARBA" id="ARBA00004141"/>
    </source>
</evidence>
<protein>
    <recommendedName>
        <fullName evidence="12">Inward rectifier potassium channel C-terminal domain-containing protein</fullName>
    </recommendedName>
</protein>
<dbReference type="InterPro" id="IPR016449">
    <property type="entry name" value="K_chnl_inward-rec_Kir"/>
</dbReference>
<keyword evidence="5 11" id="KW-0851">Voltage-gated channel</keyword>